<proteinExistence type="inferred from homology"/>
<dbReference type="PANTHER" id="PTHR42760">
    <property type="entry name" value="SHORT-CHAIN DEHYDROGENASES/REDUCTASES FAMILY MEMBER"/>
    <property type="match status" value="1"/>
</dbReference>
<organism evidence="3 4">
    <name type="scientific">Novosphingobium indicum</name>
    <dbReference type="NCBI Taxonomy" id="462949"/>
    <lineage>
        <taxon>Bacteria</taxon>
        <taxon>Pseudomonadati</taxon>
        <taxon>Pseudomonadota</taxon>
        <taxon>Alphaproteobacteria</taxon>
        <taxon>Sphingomonadales</taxon>
        <taxon>Sphingomonadaceae</taxon>
        <taxon>Novosphingobium</taxon>
    </lineage>
</organism>
<dbReference type="InterPro" id="IPR002347">
    <property type="entry name" value="SDR_fam"/>
</dbReference>
<reference evidence="4" key="1">
    <citation type="journal article" date="2019" name="Int. J. Syst. Evol. Microbiol.">
        <title>The Global Catalogue of Microorganisms (GCM) 10K type strain sequencing project: providing services to taxonomists for standard genome sequencing and annotation.</title>
        <authorList>
            <consortium name="The Broad Institute Genomics Platform"/>
            <consortium name="The Broad Institute Genome Sequencing Center for Infectious Disease"/>
            <person name="Wu L."/>
            <person name="Ma J."/>
        </authorList>
    </citation>
    <scope>NUCLEOTIDE SEQUENCE [LARGE SCALE GENOMIC DNA]</scope>
    <source>
        <strain evidence="4">CGMCC 1.6784</strain>
    </source>
</reference>
<dbReference type="PROSITE" id="PS00061">
    <property type="entry name" value="ADH_SHORT"/>
    <property type="match status" value="1"/>
</dbReference>
<comment type="caution">
    <text evidence="3">The sequence shown here is derived from an EMBL/GenBank/DDBJ whole genome shotgun (WGS) entry which is preliminary data.</text>
</comment>
<gene>
    <name evidence="3" type="ORF">GCM10011349_45720</name>
</gene>
<name>A0ABQ2K133_9SPHN</name>
<dbReference type="Gene3D" id="3.40.50.720">
    <property type="entry name" value="NAD(P)-binding Rossmann-like Domain"/>
    <property type="match status" value="1"/>
</dbReference>
<dbReference type="Proteomes" id="UP000605099">
    <property type="component" value="Unassembled WGS sequence"/>
</dbReference>
<dbReference type="EMBL" id="BMLK01000044">
    <property type="protein sequence ID" value="GGN62230.1"/>
    <property type="molecule type" value="Genomic_DNA"/>
</dbReference>
<dbReference type="PANTHER" id="PTHR42760:SF133">
    <property type="entry name" value="3-OXOACYL-[ACYL-CARRIER-PROTEIN] REDUCTASE"/>
    <property type="match status" value="1"/>
</dbReference>
<sequence>MGESSVMARHPWDLAGRVVVISGGNAGIGLGFARGIAKAGGDLVIWGRRQDRNEAAAEELRKFGVRVLAQEVDVSDEAKVIKSFAAAVEAMGRVDGAIANAGLMMNQGCFTNMTGEAWHSLLSVNQHGAFYLAREAARHMRARAEAGDPGGSILFCASLSAVTGSIGMQHYNASKGAMASLARGIAVDMGKFGIRANTVCPGYTESETVKDQGADSPLGAQVRERCPIPRFGTPEDFEGIGVYFMSDVSRYHTGDLVKVDGGWMANAGKLNTSAERRA</sequence>
<dbReference type="Pfam" id="PF13561">
    <property type="entry name" value="adh_short_C2"/>
    <property type="match status" value="1"/>
</dbReference>
<dbReference type="InterPro" id="IPR020904">
    <property type="entry name" value="Sc_DH/Rdtase_CS"/>
</dbReference>
<keyword evidence="2" id="KW-0560">Oxidoreductase</keyword>
<protein>
    <submittedName>
        <fullName evidence="3">2-deoxy-D-gluconate 3-dehydrogenase</fullName>
    </submittedName>
</protein>
<keyword evidence="4" id="KW-1185">Reference proteome</keyword>
<dbReference type="PRINTS" id="PR00081">
    <property type="entry name" value="GDHRDH"/>
</dbReference>
<evidence type="ECO:0000313" key="3">
    <source>
        <dbReference type="EMBL" id="GGN62230.1"/>
    </source>
</evidence>
<comment type="similarity">
    <text evidence="1">Belongs to the short-chain dehydrogenases/reductases (SDR) family.</text>
</comment>
<dbReference type="SUPFAM" id="SSF51735">
    <property type="entry name" value="NAD(P)-binding Rossmann-fold domains"/>
    <property type="match status" value="1"/>
</dbReference>
<dbReference type="InterPro" id="IPR036291">
    <property type="entry name" value="NAD(P)-bd_dom_sf"/>
</dbReference>
<evidence type="ECO:0000256" key="1">
    <source>
        <dbReference type="ARBA" id="ARBA00006484"/>
    </source>
</evidence>
<evidence type="ECO:0000256" key="2">
    <source>
        <dbReference type="ARBA" id="ARBA00023002"/>
    </source>
</evidence>
<accession>A0ABQ2K133</accession>
<evidence type="ECO:0000313" key="4">
    <source>
        <dbReference type="Proteomes" id="UP000605099"/>
    </source>
</evidence>